<feature type="compositionally biased region" description="Low complexity" evidence="2">
    <location>
        <begin position="606"/>
        <end position="618"/>
    </location>
</feature>
<name>A0A061JA84_TRYRA</name>
<gene>
    <name evidence="3" type="ORF">TRSC58_02099</name>
</gene>
<evidence type="ECO:0008006" key="5">
    <source>
        <dbReference type="Google" id="ProtNLM"/>
    </source>
</evidence>
<dbReference type="VEuPathDB" id="TriTrypDB:TRSC58_02099"/>
<dbReference type="AlphaFoldDB" id="A0A061JA84"/>
<keyword evidence="4" id="KW-1185">Reference proteome</keyword>
<feature type="coiled-coil region" evidence="1">
    <location>
        <begin position="199"/>
        <end position="345"/>
    </location>
</feature>
<dbReference type="OrthoDB" id="251095at2759"/>
<dbReference type="EMBL" id="AUPL01002099">
    <property type="protein sequence ID" value="ESL10172.1"/>
    <property type="molecule type" value="Genomic_DNA"/>
</dbReference>
<evidence type="ECO:0000256" key="1">
    <source>
        <dbReference type="SAM" id="Coils"/>
    </source>
</evidence>
<accession>A0A061JA84</accession>
<protein>
    <recommendedName>
        <fullName evidence="5">200 kDa antigen p200</fullName>
    </recommendedName>
</protein>
<feature type="compositionally biased region" description="Polar residues" evidence="2">
    <location>
        <begin position="571"/>
        <end position="604"/>
    </location>
</feature>
<keyword evidence="1" id="KW-0175">Coiled coil</keyword>
<dbReference type="Proteomes" id="UP000031737">
    <property type="component" value="Unassembled WGS sequence"/>
</dbReference>
<feature type="compositionally biased region" description="Basic and acidic residues" evidence="2">
    <location>
        <begin position="554"/>
        <end position="563"/>
    </location>
</feature>
<feature type="compositionally biased region" description="Basic and acidic residues" evidence="2">
    <location>
        <begin position="619"/>
        <end position="640"/>
    </location>
</feature>
<comment type="caution">
    <text evidence="3">The sequence shown here is derived from an EMBL/GenBank/DDBJ whole genome shotgun (WGS) entry which is preliminary data.</text>
</comment>
<evidence type="ECO:0000313" key="4">
    <source>
        <dbReference type="Proteomes" id="UP000031737"/>
    </source>
</evidence>
<reference evidence="3 4" key="1">
    <citation type="submission" date="2013-07" db="EMBL/GenBank/DDBJ databases">
        <authorList>
            <person name="Stoco P.H."/>
            <person name="Wagner G."/>
            <person name="Gerber A."/>
            <person name="Zaha A."/>
            <person name="Thompson C."/>
            <person name="Bartholomeu D.C."/>
            <person name="Luckemeyer D.D."/>
            <person name="Bahia D."/>
            <person name="Loreto E."/>
            <person name="Prestes E.B."/>
            <person name="Lima F.M."/>
            <person name="Rodrigues-Luiz G."/>
            <person name="Vallejo G.A."/>
            <person name="Filho J.F."/>
            <person name="Monteiro K.M."/>
            <person name="Tyler K.M."/>
            <person name="de Almeida L.G."/>
            <person name="Ortiz M.F."/>
            <person name="Siervo M.A."/>
            <person name="de Moraes M.H."/>
            <person name="Cunha O.L."/>
            <person name="Mendonca-Neto R."/>
            <person name="Silva R."/>
            <person name="Teixeira S.M."/>
            <person name="Murta S.M."/>
            <person name="Sincero T.C."/>
            <person name="Mendes T.A."/>
            <person name="Urmenyi T.P."/>
            <person name="Silva V.G."/>
            <person name="da Rocha W.D."/>
            <person name="Andersson B."/>
            <person name="Romanha A.J."/>
            <person name="Steindel M."/>
            <person name="de Vasconcelos A.T."/>
            <person name="Grisard E.C."/>
        </authorList>
    </citation>
    <scope>NUCLEOTIDE SEQUENCE [LARGE SCALE GENOMIC DNA]</scope>
    <source>
        <strain evidence="3 4">SC58</strain>
    </source>
</reference>
<feature type="region of interest" description="Disordered" evidence="2">
    <location>
        <begin position="554"/>
        <end position="647"/>
    </location>
</feature>
<evidence type="ECO:0000256" key="2">
    <source>
        <dbReference type="SAM" id="MobiDB-lite"/>
    </source>
</evidence>
<organism evidence="3 4">
    <name type="scientific">Trypanosoma rangeli SC58</name>
    <dbReference type="NCBI Taxonomy" id="429131"/>
    <lineage>
        <taxon>Eukaryota</taxon>
        <taxon>Discoba</taxon>
        <taxon>Euglenozoa</taxon>
        <taxon>Kinetoplastea</taxon>
        <taxon>Metakinetoplastina</taxon>
        <taxon>Trypanosomatida</taxon>
        <taxon>Trypanosomatidae</taxon>
        <taxon>Trypanosoma</taxon>
        <taxon>Herpetosoma</taxon>
    </lineage>
</organism>
<proteinExistence type="predicted"/>
<feature type="coiled-coil region" evidence="1">
    <location>
        <begin position="453"/>
        <end position="480"/>
    </location>
</feature>
<feature type="region of interest" description="Disordered" evidence="2">
    <location>
        <begin position="157"/>
        <end position="179"/>
    </location>
</feature>
<evidence type="ECO:0000313" key="3">
    <source>
        <dbReference type="EMBL" id="ESL10172.1"/>
    </source>
</evidence>
<feature type="region of interest" description="Disordered" evidence="2">
    <location>
        <begin position="710"/>
        <end position="729"/>
    </location>
</feature>
<feature type="coiled-coil region" evidence="1">
    <location>
        <begin position="670"/>
        <end position="707"/>
    </location>
</feature>
<sequence length="729" mass="81312">MDNNHVARIRIATHDEPDVVLNLYPSYRAGSCGSATSFGELRGSQGSIRYGSRLSCRSSVRDESHTIDESRRKQRVIRYMQEERERAARAKLEREEHDDWMTFRALVRCERMQYMNDDERAEFLRQEALEAEHQRVAAEEAARKAAQTALNRRYSAANTRPRLESQEAVVGPRGGKETFATVPHKSRTAVNQAPTTEELENLRKKLAAAQRLEAELRSEILRAHDAASNAQAEIEKARQMQRAAEESLLREAKRANDEAAMRKIAEDRAASLERGIEDMRRRVVEMEEELRRLRKEAEEEALMTDEKERQLKPLREQLSGVRNENAALEAKCKELRAEKDALTAQVRNIALPTPAAKQKKQLQRNPIRANHLGRAIAQTGPKSSQRPLEAAKNVVRDDWAAVQAPRSPLEKQATAFEQVKEENGVSKDRLQNETRMIKKFEDRATQAHCSQKDECFGEELKQAEAEAEAARQESKELRVTADKEIAFLKAWCARLDEQCKRQMSELRNLLPREEGGADQLRGVNAPIGLTGTPAAGDSAVAEKLQPKLSELRARLRESEESKQRAVAVANSLKSEQGFSSTSEVRGNSDTPNQIGVFSKTSTQPRGAEAAGGAVQEGPAAERNKVEPLQRERGLQPEKMGRTGAKIPSVHVTEDVRVGTGTPCVAPNGVSADLEDLCAKLASLQQELEKERQVRVAAEREAAAQRARADTAAAASLGNTERKKKAKCQC</sequence>